<protein>
    <submittedName>
        <fullName evidence="1">Uncharacterized protein</fullName>
    </submittedName>
</protein>
<comment type="caution">
    <text evidence="1">The sequence shown here is derived from an EMBL/GenBank/DDBJ whole genome shotgun (WGS) entry which is preliminary data.</text>
</comment>
<dbReference type="EMBL" id="MDDS01000011">
    <property type="protein sequence ID" value="ODP38864.1"/>
    <property type="molecule type" value="Genomic_DNA"/>
</dbReference>
<name>A0A1E3LYR5_9SPHN</name>
<accession>A0A1E3LYR5</accession>
<proteinExistence type="predicted"/>
<dbReference type="AlphaFoldDB" id="A0A1E3LYR5"/>
<reference evidence="1 2" key="1">
    <citation type="submission" date="2016-08" db="EMBL/GenBank/DDBJ databases">
        <title>Draft genome of the agarase producing Sphingomonas sp. MCT13.</title>
        <authorList>
            <person name="D'Andrea M.M."/>
            <person name="Rossolini G.M."/>
            <person name="Thaller M.C."/>
        </authorList>
    </citation>
    <scope>NUCLEOTIDE SEQUENCE [LARGE SCALE GENOMIC DNA]</scope>
    <source>
        <strain evidence="1 2">MCT13</strain>
    </source>
</reference>
<evidence type="ECO:0000313" key="1">
    <source>
        <dbReference type="EMBL" id="ODP38864.1"/>
    </source>
</evidence>
<dbReference type="Proteomes" id="UP000094487">
    <property type="component" value="Unassembled WGS sequence"/>
</dbReference>
<evidence type="ECO:0000313" key="2">
    <source>
        <dbReference type="Proteomes" id="UP000094487"/>
    </source>
</evidence>
<gene>
    <name evidence="1" type="ORF">BFL28_13155</name>
</gene>
<sequence>MPVHAGTTPGLARAALTIALRDATASFADDLSRGTIGRHHNTYQHRTRILRQMAAELSGSRADATGSGT</sequence>
<organism evidence="1 2">
    <name type="scientific">Sphingomonas turrisvirgatae</name>
    <dbReference type="NCBI Taxonomy" id="1888892"/>
    <lineage>
        <taxon>Bacteria</taxon>
        <taxon>Pseudomonadati</taxon>
        <taxon>Pseudomonadota</taxon>
        <taxon>Alphaproteobacteria</taxon>
        <taxon>Sphingomonadales</taxon>
        <taxon>Sphingomonadaceae</taxon>
        <taxon>Sphingomonas</taxon>
    </lineage>
</organism>
<keyword evidence="2" id="KW-1185">Reference proteome</keyword>